<feature type="region of interest" description="Disordered" evidence="1">
    <location>
        <begin position="1"/>
        <end position="33"/>
    </location>
</feature>
<name>Q5YSU5_NOCFA</name>
<proteinExistence type="predicted"/>
<sequence length="90" mass="9624">MTTSANAGGRFSSRTAPGVLSTRTAGSKSRAIIPRSQTVSRSVFAVAYARWTTRTRGGEDMMKVRFEPGPDGSANDNWNEPLNSGDDGQD</sequence>
<reference evidence="2 3" key="1">
    <citation type="journal article" date="2004" name="Proc. Natl. Acad. Sci. U.S.A.">
        <title>The complete genomic sequence of Nocardia farcinica IFM 10152.</title>
        <authorList>
            <person name="Ishikawa J."/>
            <person name="Yamashita A."/>
            <person name="Mikami Y."/>
            <person name="Hoshino Y."/>
            <person name="Kurita H."/>
            <person name="Hotta K."/>
            <person name="Shiba T."/>
            <person name="Hattori M."/>
        </authorList>
    </citation>
    <scope>NUCLEOTIDE SEQUENCE [LARGE SCALE GENOMIC DNA]</scope>
    <source>
        <strain evidence="2 3">IFM 10152</strain>
    </source>
</reference>
<organism evidence="2 3">
    <name type="scientific">Nocardia farcinica (strain IFM 10152)</name>
    <dbReference type="NCBI Taxonomy" id="247156"/>
    <lineage>
        <taxon>Bacteria</taxon>
        <taxon>Bacillati</taxon>
        <taxon>Actinomycetota</taxon>
        <taxon>Actinomycetes</taxon>
        <taxon>Mycobacteriales</taxon>
        <taxon>Nocardiaceae</taxon>
        <taxon>Nocardia</taxon>
    </lineage>
</organism>
<evidence type="ECO:0000313" key="3">
    <source>
        <dbReference type="Proteomes" id="UP000006820"/>
    </source>
</evidence>
<keyword evidence="3" id="KW-1185">Reference proteome</keyword>
<accession>Q5YSU5</accession>
<gene>
    <name evidence="2" type="ordered locus">NFA_38980</name>
</gene>
<protein>
    <submittedName>
        <fullName evidence="2">Uncharacterized protein</fullName>
    </submittedName>
</protein>
<dbReference type="KEGG" id="nfa:NFA_38980"/>
<dbReference type="EMBL" id="AP006618">
    <property type="protein sequence ID" value="BAD58746.1"/>
    <property type="molecule type" value="Genomic_DNA"/>
</dbReference>
<dbReference type="AlphaFoldDB" id="Q5YSU5"/>
<feature type="region of interest" description="Disordered" evidence="1">
    <location>
        <begin position="60"/>
        <end position="90"/>
    </location>
</feature>
<dbReference type="STRING" id="247156.NFA_38980"/>
<evidence type="ECO:0000313" key="2">
    <source>
        <dbReference type="EMBL" id="BAD58746.1"/>
    </source>
</evidence>
<dbReference type="Proteomes" id="UP000006820">
    <property type="component" value="Chromosome"/>
</dbReference>
<evidence type="ECO:0000256" key="1">
    <source>
        <dbReference type="SAM" id="MobiDB-lite"/>
    </source>
</evidence>
<dbReference type="HOGENOM" id="CLU_2437867_0_0_11"/>